<organism evidence="3 4">
    <name type="scientific">Bacterioplanes sanyensis</name>
    <dbReference type="NCBI Taxonomy" id="1249553"/>
    <lineage>
        <taxon>Bacteria</taxon>
        <taxon>Pseudomonadati</taxon>
        <taxon>Pseudomonadota</taxon>
        <taxon>Gammaproteobacteria</taxon>
        <taxon>Oceanospirillales</taxon>
        <taxon>Oceanospirillaceae</taxon>
        <taxon>Bacterioplanes</taxon>
    </lineage>
</organism>
<dbReference type="KEGG" id="bsan:CHH28_01370"/>
<gene>
    <name evidence="3" type="ORF">CHH28_01370</name>
</gene>
<dbReference type="RefSeq" id="WP_094058629.1">
    <property type="nucleotide sequence ID" value="NZ_CP022530.1"/>
</dbReference>
<dbReference type="EMBL" id="CP022530">
    <property type="protein sequence ID" value="ASP37411.1"/>
    <property type="molecule type" value="Genomic_DNA"/>
</dbReference>
<dbReference type="PANTHER" id="PTHR30510:SF2">
    <property type="entry name" value="UPF0229 PROTEIN YEAH"/>
    <property type="match status" value="1"/>
</dbReference>
<dbReference type="InterPro" id="IPR006698">
    <property type="entry name" value="UPF0229"/>
</dbReference>
<dbReference type="AlphaFoldDB" id="A0A222FG73"/>
<dbReference type="Pfam" id="PF04285">
    <property type="entry name" value="DUF444"/>
    <property type="match status" value="1"/>
</dbReference>
<keyword evidence="4" id="KW-1185">Reference proteome</keyword>
<evidence type="ECO:0000313" key="3">
    <source>
        <dbReference type="EMBL" id="ASP37411.1"/>
    </source>
</evidence>
<protein>
    <recommendedName>
        <fullName evidence="1">UPF0229 protein CHH28_01370</fullName>
    </recommendedName>
</protein>
<dbReference type="PANTHER" id="PTHR30510">
    <property type="entry name" value="UPF0229 PROTEIN YEAH"/>
    <property type="match status" value="1"/>
</dbReference>
<comment type="similarity">
    <text evidence="1">Belongs to the UPF0229 family.</text>
</comment>
<dbReference type="HAMAP" id="MF_01232">
    <property type="entry name" value="UPF0229"/>
    <property type="match status" value="1"/>
</dbReference>
<dbReference type="SUPFAM" id="SSF53300">
    <property type="entry name" value="vWA-like"/>
    <property type="match status" value="1"/>
</dbReference>
<dbReference type="OrthoDB" id="9788289at2"/>
<dbReference type="Proteomes" id="UP000202440">
    <property type="component" value="Chromosome"/>
</dbReference>
<dbReference type="InterPro" id="IPR036465">
    <property type="entry name" value="vWFA_dom_sf"/>
</dbReference>
<sequence length="429" mass="49095">MSYIIDRRLNGKNKSMVNRQRFLKRYRSHIKGAVADAVNKRSITDMERGENISIPTRSINEPMITHGQGGKQHRVFPGNKEFNTGDELEKPNQGGGSGSGSGSGQASNQGEGEDDFTFFITKEEFLNYLFDDLELPNMVKKTLSQSKEFKPLRAGFVSEGTPNNLAIVRSLRNAHARRIGMGAGKRRKLRQLMSERDELSAQKDVDPAQLKLLDEQIEDLQRRLKALPFIDDLDLRYRNQVKVPVPSSKAVMFCLMDVSGSMTQDVKDIAKRFYILLYLFLEKNYDHIELVFIRHHTSAKEVDEQEFFYSRETGGTIVSSALKLMQKIVADRYSSSEWNIYAAQASDGDNWDDDSPLCSQILRDQLLEEVQYFAYIEITPNHHQALWEAYQGILEQYGDQFAMAQIKDAGDIYPVFRQLFARKEYQQAS</sequence>
<evidence type="ECO:0000313" key="4">
    <source>
        <dbReference type="Proteomes" id="UP000202440"/>
    </source>
</evidence>
<dbReference type="NCBIfam" id="NF003708">
    <property type="entry name" value="PRK05325.1-3"/>
    <property type="match status" value="1"/>
</dbReference>
<dbReference type="NCBIfam" id="NF003707">
    <property type="entry name" value="PRK05325.1-2"/>
    <property type="match status" value="1"/>
</dbReference>
<accession>A0A222FG73</accession>
<reference evidence="3 4" key="1">
    <citation type="submission" date="2017-07" db="EMBL/GenBank/DDBJ databases">
        <title>Annotated genome sequence of Bacterioplanes sanyensis isolated from Red Sea.</title>
        <authorList>
            <person name="Rehman Z.U."/>
        </authorList>
    </citation>
    <scope>NUCLEOTIDE SEQUENCE [LARGE SCALE GENOMIC DNA]</scope>
    <source>
        <strain evidence="3 4">NV9</strain>
    </source>
</reference>
<evidence type="ECO:0000256" key="2">
    <source>
        <dbReference type="SAM" id="MobiDB-lite"/>
    </source>
</evidence>
<name>A0A222FG73_9GAMM</name>
<evidence type="ECO:0000256" key="1">
    <source>
        <dbReference type="HAMAP-Rule" id="MF_01232"/>
    </source>
</evidence>
<feature type="compositionally biased region" description="Gly residues" evidence="2">
    <location>
        <begin position="93"/>
        <end position="103"/>
    </location>
</feature>
<feature type="region of interest" description="Disordered" evidence="2">
    <location>
        <begin position="60"/>
        <end position="112"/>
    </location>
</feature>
<proteinExistence type="inferred from homology"/>